<evidence type="ECO:0000256" key="1">
    <source>
        <dbReference type="SAM" id="MobiDB-lite"/>
    </source>
</evidence>
<feature type="compositionally biased region" description="Polar residues" evidence="1">
    <location>
        <begin position="798"/>
        <end position="812"/>
    </location>
</feature>
<feature type="compositionally biased region" description="Low complexity" evidence="1">
    <location>
        <begin position="866"/>
        <end position="877"/>
    </location>
</feature>
<sequence length="1093" mass="122554">MAKASGQGGQDDQHPFSLAWINSCYHQTLLPDAPWHKLESRVARALAGHVEKQFGNPQRREMLLELLGKHYVDTYLSHVKRNPQELGSLSGEEYERLKVEASSWLNNQMYRAVKDVGLEVTLSGAAAREEAPVPKEYQDFMQHTHILVSNGLDRQLYKQEQVLKEEKEKELQNPQKAQNVDFFKVPAPSRMKPVSTIGTSSSVASVPKPTSAQMRGMIHTLEGDPPPLWGHQSENIGAAVVALLQRDPKKFGHVVDSLHGRQLPGSLRAYIWADVLFKAKRRHAKEVYSEKVIRERFARAVTRGLTELKIKKPTQSPIKGLIDNAVVETYSKTVSMVPYKHPQHLKETSRALNVLYVFDRSYESFLVYWLFPLQIAFRIKDQYSDDKGEHVLELAMYLDLLNAGCFPTWPEVFAIAECVMQQLQQEDPEFHDHLKSIATINVQGSPKEFLVQLIHREREQAEAFLQSVPNTSRSMDQSAHQLLADPLIFLRRCYVCLGPVLHAVLETLSASKCVPGTARTTASLFHGGTRLPPNERGVSKRKHASFIQLMYKWPGFMLRLESTSLDIPFLNRQRPGTPSSRLAMPQSPSSTPGPSSLQEFGIKHLQVKLIIPAELVQREAWLTLLDPAGLCLHCTIYFGTIQLQSKTSTTSPVLVSADKDSYGNMVYVVRFPKEKFVYPSYDIVQYDVERELGASMYAVISVEYRLPSTSKSKDANVEVLGWSRLPLFRQTITSRGQETFMLLEGETQVALHPGKITLSFHTAQPASPTQPSEDVFLGYNSELESLVFDPNREPVTPPLSSTPQPKPATQRTPRLPPAVPPADTQQHRTPTQPKVTPEQPKLPPKSVTPAKPSPQPPDPDPWVAFSTKTKNPSPTTSRDPFDFYVDSVRYIPDNASIIKVTGRILKGGELTSLQDILALPLLQGPARCPAFDFRLLVNSEGKQANPETLLLLRVYTVDMITEKVVVVGSCLLKVFDTTKRKEGLLRVGGHQLRLRSGMPDVRQGISNLKHTDLDFAPAVPACSLLVRLLPCSQDPVPAPLYSSGYYQSSDCQPTISEQRIFASYTEHMAYPQTERDMILRLQTVENKQTGKES</sequence>
<protein>
    <submittedName>
        <fullName evidence="2">Uncharacterized protein</fullName>
    </submittedName>
</protein>
<keyword evidence="3" id="KW-1185">Reference proteome</keyword>
<organism evidence="2 3">
    <name type="scientific">Pomacea canaliculata</name>
    <name type="common">Golden apple snail</name>
    <dbReference type="NCBI Taxonomy" id="400727"/>
    <lineage>
        <taxon>Eukaryota</taxon>
        <taxon>Metazoa</taxon>
        <taxon>Spiralia</taxon>
        <taxon>Lophotrochozoa</taxon>
        <taxon>Mollusca</taxon>
        <taxon>Gastropoda</taxon>
        <taxon>Caenogastropoda</taxon>
        <taxon>Architaenioglossa</taxon>
        <taxon>Ampullarioidea</taxon>
        <taxon>Ampullariidae</taxon>
        <taxon>Pomacea</taxon>
    </lineage>
</organism>
<dbReference type="EMBL" id="PZQS01000004">
    <property type="protein sequence ID" value="PVD32717.1"/>
    <property type="molecule type" value="Genomic_DNA"/>
</dbReference>
<feature type="compositionally biased region" description="Pro residues" evidence="1">
    <location>
        <begin position="851"/>
        <end position="860"/>
    </location>
</feature>
<evidence type="ECO:0000313" key="3">
    <source>
        <dbReference type="Proteomes" id="UP000245119"/>
    </source>
</evidence>
<evidence type="ECO:0000313" key="2">
    <source>
        <dbReference type="EMBL" id="PVD32717.1"/>
    </source>
</evidence>
<feature type="compositionally biased region" description="Low complexity" evidence="1">
    <location>
        <begin position="585"/>
        <end position="596"/>
    </location>
</feature>
<name>A0A2T7PH42_POMCA</name>
<feature type="region of interest" description="Disordered" evidence="1">
    <location>
        <begin position="789"/>
        <end position="878"/>
    </location>
</feature>
<comment type="caution">
    <text evidence="2">The sequence shown here is derived from an EMBL/GenBank/DDBJ whole genome shotgun (WGS) entry which is preliminary data.</text>
</comment>
<gene>
    <name evidence="2" type="ORF">C0Q70_08162</name>
</gene>
<feature type="compositionally biased region" description="Polar residues" evidence="1">
    <location>
        <begin position="823"/>
        <end position="834"/>
    </location>
</feature>
<dbReference type="AlphaFoldDB" id="A0A2T7PH42"/>
<dbReference type="OrthoDB" id="70142at2759"/>
<reference evidence="2 3" key="1">
    <citation type="submission" date="2018-04" db="EMBL/GenBank/DDBJ databases">
        <title>The genome of golden apple snail Pomacea canaliculata provides insight into stress tolerance and invasive adaptation.</title>
        <authorList>
            <person name="Liu C."/>
            <person name="Liu B."/>
            <person name="Ren Y."/>
            <person name="Zhang Y."/>
            <person name="Wang H."/>
            <person name="Li S."/>
            <person name="Jiang F."/>
            <person name="Yin L."/>
            <person name="Zhang G."/>
            <person name="Qian W."/>
            <person name="Fan W."/>
        </authorList>
    </citation>
    <scope>NUCLEOTIDE SEQUENCE [LARGE SCALE GENOMIC DNA]</scope>
    <source>
        <strain evidence="2">SZHN2017</strain>
        <tissue evidence="2">Muscle</tissue>
    </source>
</reference>
<feature type="region of interest" description="Disordered" evidence="1">
    <location>
        <begin position="576"/>
        <end position="596"/>
    </location>
</feature>
<dbReference type="STRING" id="400727.A0A2T7PH42"/>
<accession>A0A2T7PH42</accession>
<dbReference type="Proteomes" id="UP000245119">
    <property type="component" value="Linkage Group LG4"/>
</dbReference>
<proteinExistence type="predicted"/>